<gene>
    <name evidence="1" type="ORF">RNC47_19510</name>
</gene>
<dbReference type="InterPro" id="IPR007804">
    <property type="entry name" value="GvpG"/>
</dbReference>
<comment type="caution">
    <text evidence="1">The sequence shown here is derived from an EMBL/GenBank/DDBJ whole genome shotgun (WGS) entry which is preliminary data.</text>
</comment>
<evidence type="ECO:0000313" key="2">
    <source>
        <dbReference type="Proteomes" id="UP001183420"/>
    </source>
</evidence>
<dbReference type="EMBL" id="JAVREM010000025">
    <property type="protein sequence ID" value="MDT0320527.1"/>
    <property type="molecule type" value="Genomic_DNA"/>
</dbReference>
<sequence>MGLLSGLLLLPLAPVRGVRWLTDQVAEAAEKEYYDPAPLMARLAALHRALDEGEIDQAEFEREEEPILHRIQRLQTADEGWHTRHAGGRR</sequence>
<accession>A0ABU2LSF3</accession>
<dbReference type="Pfam" id="PF05120">
    <property type="entry name" value="GvpG"/>
    <property type="match status" value="1"/>
</dbReference>
<dbReference type="RefSeq" id="WP_311600458.1">
    <property type="nucleotide sequence ID" value="NZ_JAVREM010000025.1"/>
</dbReference>
<proteinExistence type="predicted"/>
<organism evidence="1 2">
    <name type="scientific">Streptomyces millisiae</name>
    <dbReference type="NCBI Taxonomy" id="3075542"/>
    <lineage>
        <taxon>Bacteria</taxon>
        <taxon>Bacillati</taxon>
        <taxon>Actinomycetota</taxon>
        <taxon>Actinomycetes</taxon>
        <taxon>Kitasatosporales</taxon>
        <taxon>Streptomycetaceae</taxon>
        <taxon>Streptomyces</taxon>
    </lineage>
</organism>
<dbReference type="Proteomes" id="UP001183420">
    <property type="component" value="Unassembled WGS sequence"/>
</dbReference>
<keyword evidence="2" id="KW-1185">Reference proteome</keyword>
<reference evidence="2" key="1">
    <citation type="submission" date="2023-07" db="EMBL/GenBank/DDBJ databases">
        <title>30 novel species of actinomycetes from the DSMZ collection.</title>
        <authorList>
            <person name="Nouioui I."/>
        </authorList>
    </citation>
    <scope>NUCLEOTIDE SEQUENCE [LARGE SCALE GENOMIC DNA]</scope>
    <source>
        <strain evidence="2">DSM 44918</strain>
    </source>
</reference>
<name>A0ABU2LSF3_9ACTN</name>
<evidence type="ECO:0000313" key="1">
    <source>
        <dbReference type="EMBL" id="MDT0320527.1"/>
    </source>
</evidence>
<protein>
    <submittedName>
        <fullName evidence="1">Gas vesicle protein GvpG</fullName>
    </submittedName>
</protein>